<dbReference type="InterPro" id="IPR016030">
    <property type="entry name" value="CblAdoTrfase-like"/>
</dbReference>
<dbReference type="GO" id="GO:0005524">
    <property type="term" value="F:ATP binding"/>
    <property type="evidence" value="ECO:0007669"/>
    <property type="project" value="UniProtKB-KW"/>
</dbReference>
<evidence type="ECO:0000256" key="1">
    <source>
        <dbReference type="ARBA" id="ARBA00022679"/>
    </source>
</evidence>
<dbReference type="GO" id="GO:0006580">
    <property type="term" value="P:ethanolamine metabolic process"/>
    <property type="evidence" value="ECO:0007669"/>
    <property type="project" value="InterPro"/>
</dbReference>
<protein>
    <submittedName>
        <fullName evidence="5">ATP:cob(I)alamin adenosyltransferase</fullName>
    </submittedName>
</protein>
<dbReference type="AlphaFoldDB" id="A0AB72Z8C7"/>
<evidence type="ECO:0000313" key="5">
    <source>
        <dbReference type="EMBL" id="EHN61096.1"/>
    </source>
</evidence>
<dbReference type="GO" id="GO:0008817">
    <property type="term" value="F:corrinoid adenosyltransferase activity"/>
    <property type="evidence" value="ECO:0007669"/>
    <property type="project" value="InterPro"/>
</dbReference>
<evidence type="ECO:0000256" key="2">
    <source>
        <dbReference type="ARBA" id="ARBA00022741"/>
    </source>
</evidence>
<dbReference type="Gene3D" id="1.20.1200.10">
    <property type="entry name" value="Cobalamin adenosyltransferase-like"/>
    <property type="match status" value="1"/>
</dbReference>
<organism evidence="5 6">
    <name type="scientific">Listeria innocua ATCC 33091</name>
    <dbReference type="NCBI Taxonomy" id="1002366"/>
    <lineage>
        <taxon>Bacteria</taxon>
        <taxon>Bacillati</taxon>
        <taxon>Bacillota</taxon>
        <taxon>Bacilli</taxon>
        <taxon>Bacillales</taxon>
        <taxon>Listeriaceae</taxon>
        <taxon>Listeria</taxon>
    </lineage>
</organism>
<feature type="domain" description="Cobalamin adenosyltransferase-like" evidence="4">
    <location>
        <begin position="83"/>
        <end position="242"/>
    </location>
</feature>
<keyword evidence="3" id="KW-0067">ATP-binding</keyword>
<keyword evidence="6" id="KW-1185">Reference proteome</keyword>
<keyword evidence="2" id="KW-0547">Nucleotide-binding</keyword>
<evidence type="ECO:0000259" key="4">
    <source>
        <dbReference type="Pfam" id="PF01923"/>
    </source>
</evidence>
<accession>A0AB72Z8C7</accession>
<evidence type="ECO:0000313" key="6">
    <source>
        <dbReference type="Proteomes" id="UP000003597"/>
    </source>
</evidence>
<reference evidence="5 6" key="1">
    <citation type="submission" date="2011-08" db="EMBL/GenBank/DDBJ databases">
        <authorList>
            <person name="Weinstock G."/>
            <person name="Sodergren E."/>
            <person name="Clifton S."/>
            <person name="Fulton L."/>
            <person name="Fulton B."/>
            <person name="Courtney L."/>
            <person name="Fronick C."/>
            <person name="Harrison M."/>
            <person name="Strong C."/>
            <person name="Farmer C."/>
            <person name="Delahaunty K."/>
            <person name="Markovic C."/>
            <person name="Hall O."/>
            <person name="Minx P."/>
            <person name="Tomlinson C."/>
            <person name="Mitreva M."/>
            <person name="Hou S."/>
            <person name="Chen J."/>
            <person name="Wollam A."/>
            <person name="Pepin K.H."/>
            <person name="Johnson M."/>
            <person name="Bhonagiri V."/>
            <person name="Zhang X."/>
            <person name="Suruliraj S."/>
            <person name="Warren W."/>
            <person name="Chinwalla A."/>
            <person name="Mardis E.R."/>
            <person name="Wilson R.K."/>
        </authorList>
    </citation>
    <scope>NUCLEOTIDE SEQUENCE [LARGE SCALE GENOMIC DNA]</scope>
    <source>
        <strain evidence="5 6">ATCC 33091</strain>
    </source>
</reference>
<proteinExistence type="predicted"/>
<dbReference type="RefSeq" id="WP_003761794.1">
    <property type="nucleotide sequence ID" value="NZ_JH556647.1"/>
</dbReference>
<comment type="caution">
    <text evidence="5">The sequence shown here is derived from an EMBL/GenBank/DDBJ whole genome shotgun (WGS) entry which is preliminary data.</text>
</comment>
<keyword evidence="1" id="KW-0808">Transferase</keyword>
<dbReference type="Proteomes" id="UP000003597">
    <property type="component" value="Unassembled WGS sequence"/>
</dbReference>
<dbReference type="InterPro" id="IPR036451">
    <property type="entry name" value="CblAdoTrfase-like_sf"/>
</dbReference>
<dbReference type="Pfam" id="PF01923">
    <property type="entry name" value="Cob_adeno_trans"/>
    <property type="match status" value="1"/>
</dbReference>
<dbReference type="InterPro" id="IPR009194">
    <property type="entry name" value="AdoTrfase_EutT"/>
</dbReference>
<dbReference type="SUPFAM" id="SSF89028">
    <property type="entry name" value="Cobalamin adenosyltransferase-like"/>
    <property type="match status" value="1"/>
</dbReference>
<dbReference type="PIRSF" id="PIRSF012294">
    <property type="entry name" value="ATR_EutT"/>
    <property type="match status" value="1"/>
</dbReference>
<name>A0AB72Z8C7_LISIO</name>
<gene>
    <name evidence="5" type="ORF">HMPREF0557_01836</name>
</gene>
<dbReference type="EMBL" id="AGCN01000032">
    <property type="protein sequence ID" value="EHN61096.1"/>
    <property type="molecule type" value="Genomic_DNA"/>
</dbReference>
<sequence length="251" mass="29260">MAILTEDELRKAYLHTDLKTKKKLDIKKGTIITPSAKSFLSEKKIDLHYIDEISETKVVVEPVKKETTRAKFQTIYGGSVDEKPEHMTHLRGNLLVFKDHPQIAFRGKLDTLEAEILETQCSVASEFKDLAEDLQEILTFVRNIVRSEVLNEQIETVNLLGMDEKELRERSHNPKKYYQMTHFMPDYTMGNAVIRLNKLRTMVRETELTAFTAFKEADYSVKRPDIIQALNRLSSLFWILMFRVRTGEYKK</sequence>
<dbReference type="GO" id="GO:0009236">
    <property type="term" value="P:cobalamin biosynthetic process"/>
    <property type="evidence" value="ECO:0007669"/>
    <property type="project" value="InterPro"/>
</dbReference>
<evidence type="ECO:0000256" key="3">
    <source>
        <dbReference type="ARBA" id="ARBA00022840"/>
    </source>
</evidence>